<feature type="domain" description="C-type lectin" evidence="1">
    <location>
        <begin position="511"/>
        <end position="626"/>
    </location>
</feature>
<dbReference type="AlphaFoldDB" id="A0AA39M7M8"/>
<accession>A0AA39M7M8</accession>
<dbReference type="SMART" id="SM00034">
    <property type="entry name" value="CLECT"/>
    <property type="match status" value="2"/>
</dbReference>
<organism evidence="2 3">
    <name type="scientific">Steinernema hermaphroditum</name>
    <dbReference type="NCBI Taxonomy" id="289476"/>
    <lineage>
        <taxon>Eukaryota</taxon>
        <taxon>Metazoa</taxon>
        <taxon>Ecdysozoa</taxon>
        <taxon>Nematoda</taxon>
        <taxon>Chromadorea</taxon>
        <taxon>Rhabditida</taxon>
        <taxon>Tylenchina</taxon>
        <taxon>Panagrolaimomorpha</taxon>
        <taxon>Strongyloidoidea</taxon>
        <taxon>Steinernematidae</taxon>
        <taxon>Steinernema</taxon>
    </lineage>
</organism>
<dbReference type="InterPro" id="IPR050111">
    <property type="entry name" value="C-type_lectin/snaclec_domain"/>
</dbReference>
<dbReference type="InterPro" id="IPR001304">
    <property type="entry name" value="C-type_lectin-like"/>
</dbReference>
<protein>
    <recommendedName>
        <fullName evidence="1">C-type lectin domain-containing protein</fullName>
    </recommendedName>
</protein>
<evidence type="ECO:0000259" key="1">
    <source>
        <dbReference type="PROSITE" id="PS50041"/>
    </source>
</evidence>
<dbReference type="EMBL" id="JAUCMV010000001">
    <property type="protein sequence ID" value="KAK0423499.1"/>
    <property type="molecule type" value="Genomic_DNA"/>
</dbReference>
<sequence>MVLKIRLRIQIPGTHRCIEEGVTQIVHDEEVDLTFNDAMTIYLFTELDPLYPWLLSELIIAGDRTVVRGVETFAAHVFDFLAVLKAMNSDLAISGNQTDPPPTDSERNVHLLVEPPLGIFGLRHAFSKVAYKGATQGLMDLKITCYGIEMSIILQVLIGRSTFECLTEAEVLRYETLCKLLNFLNPYTFETRPWTRILLLPSAERLTIFEAHVISCILGYGRADELFDNQTDPSSTDSEQNVHFLNMSRYIQTLLGLAVIWSLEDDAEQERLLSLSRILNFLRPTRINMQWRPVPLMPGSRRLTPFELQTISCLFGYTDPRLSSLSPEEQDHFNDILIVSPATCSFLQFKSTEHLSCPQGWRLYPLTNYCYRAIGRWKYAVAEKECKNNYGSLVLPHSEEENHFVASLIDEDAWLGLQFKGNAFKVKTSDGCASDFHKFDRPEIHSKCFEPFMNREGYWDHTNCSTVDRNEKLAVCKRVPFTGSSKPKCIKPSTCKDGSCRLKCRHGWKRFESHCYKAVDIKPADIHEAKEECAKSGARLASVLSQEENDFLLSMGVFHGRSLLLGAGYDYAKEKFFWRDGCPMYFQNWDRNQEHKEFGEDCIEVNMANGKWNNGICRNRHDDVLQSIPLCKAPAFVVY</sequence>
<dbReference type="InterPro" id="IPR016187">
    <property type="entry name" value="CTDL_fold"/>
</dbReference>
<reference evidence="2" key="1">
    <citation type="submission" date="2023-06" db="EMBL/GenBank/DDBJ databases">
        <title>Genomic analysis of the entomopathogenic nematode Steinernema hermaphroditum.</title>
        <authorList>
            <person name="Schwarz E.M."/>
            <person name="Heppert J.K."/>
            <person name="Baniya A."/>
            <person name="Schwartz H.T."/>
            <person name="Tan C.-H."/>
            <person name="Antoshechkin I."/>
            <person name="Sternberg P.W."/>
            <person name="Goodrich-Blair H."/>
            <person name="Dillman A.R."/>
        </authorList>
    </citation>
    <scope>NUCLEOTIDE SEQUENCE</scope>
    <source>
        <strain evidence="2">PS9179</strain>
        <tissue evidence="2">Whole animal</tissue>
    </source>
</reference>
<gene>
    <name evidence="2" type="ORF">QR680_008176</name>
</gene>
<dbReference type="PROSITE" id="PS50041">
    <property type="entry name" value="C_TYPE_LECTIN_2"/>
    <property type="match status" value="2"/>
</dbReference>
<evidence type="ECO:0000313" key="2">
    <source>
        <dbReference type="EMBL" id="KAK0423499.1"/>
    </source>
</evidence>
<dbReference type="Pfam" id="PF00059">
    <property type="entry name" value="Lectin_C"/>
    <property type="match status" value="2"/>
</dbReference>
<dbReference type="PANTHER" id="PTHR22803">
    <property type="entry name" value="MANNOSE, PHOSPHOLIPASE, LECTIN RECEPTOR RELATED"/>
    <property type="match status" value="1"/>
</dbReference>
<comment type="caution">
    <text evidence="2">The sequence shown here is derived from an EMBL/GenBank/DDBJ whole genome shotgun (WGS) entry which is preliminary data.</text>
</comment>
<dbReference type="Gene3D" id="3.10.100.10">
    <property type="entry name" value="Mannose-Binding Protein A, subunit A"/>
    <property type="match status" value="2"/>
</dbReference>
<proteinExistence type="predicted"/>
<keyword evidence="3" id="KW-1185">Reference proteome</keyword>
<name>A0AA39M7M8_9BILA</name>
<dbReference type="Proteomes" id="UP001175271">
    <property type="component" value="Unassembled WGS sequence"/>
</dbReference>
<evidence type="ECO:0000313" key="3">
    <source>
        <dbReference type="Proteomes" id="UP001175271"/>
    </source>
</evidence>
<dbReference type="CDD" id="cd00037">
    <property type="entry name" value="CLECT"/>
    <property type="match status" value="2"/>
</dbReference>
<dbReference type="SUPFAM" id="SSF56436">
    <property type="entry name" value="C-type lectin-like"/>
    <property type="match status" value="2"/>
</dbReference>
<dbReference type="InterPro" id="IPR016186">
    <property type="entry name" value="C-type_lectin-like/link_sf"/>
</dbReference>
<feature type="domain" description="C-type lectin" evidence="1">
    <location>
        <begin position="366"/>
        <end position="465"/>
    </location>
</feature>